<evidence type="ECO:0000259" key="2">
    <source>
        <dbReference type="Pfam" id="PF13542"/>
    </source>
</evidence>
<dbReference type="PANTHER" id="PTHR33498:SF1">
    <property type="entry name" value="TRANSPOSASE FOR INSERTION SEQUENCE ELEMENT IS1557"/>
    <property type="match status" value="1"/>
</dbReference>
<dbReference type="InterPro" id="IPR047951">
    <property type="entry name" value="Transpos_ISL3"/>
</dbReference>
<dbReference type="PANTHER" id="PTHR33498">
    <property type="entry name" value="TRANSPOSASE FOR INSERTION SEQUENCE ELEMENT IS1557"/>
    <property type="match status" value="1"/>
</dbReference>
<feature type="domain" description="Transposase IS204/IS1001/IS1096/IS1165 helix-turn-helix" evidence="2">
    <location>
        <begin position="11"/>
        <end position="60"/>
    </location>
</feature>
<sequence>MCPDHGCQTLPVPWAGPGSRYTLLFESFVISWLKISTTDAVRKQLRLSWNAVDNIMQRAVRRGLARRKAPQSARHLCVDEVAFKKGHQYVTVISDTQGQALELRDDRGVESLAGYLRNLGDRQVESIKTLSMDMNPAYISAARVHLPNAVEKIAFDHFHVAKMLCAVVDKTRQSEMKTIPLQARKSAHRSRYLWLYGRNKRHGRIAERLEAAQMVLPDTSRCWAMKELARELWSRRYDEQSRRLWLEWIAMAKDVGVPLLSSAARTLRKRLYGILNAMKYRVSNGNAESLNSKDTAAAYQIEGVQEQRTVQSGGDVPLRQIKHGLLSLPPCSGRPIKNTVLRGCSMAVEIKYVVIREGEEKNVFCPAKKRPTLTTKCSIWQRC</sequence>
<dbReference type="AlphaFoldDB" id="A0A378BHX0"/>
<reference evidence="3 4" key="1">
    <citation type="submission" date="2018-06" db="EMBL/GenBank/DDBJ databases">
        <authorList>
            <consortium name="Pathogen Informatics"/>
            <person name="Doyle S."/>
        </authorList>
    </citation>
    <scope>NUCLEOTIDE SEQUENCE [LARGE SCALE GENOMIC DNA]</scope>
    <source>
        <strain evidence="3 4">NCTC5050</strain>
    </source>
</reference>
<evidence type="ECO:0000259" key="1">
    <source>
        <dbReference type="Pfam" id="PF01610"/>
    </source>
</evidence>
<organism evidence="3 4">
    <name type="scientific">Klebsiella pneumoniae subsp. ozaenae</name>
    <dbReference type="NCBI Taxonomy" id="574"/>
    <lineage>
        <taxon>Bacteria</taxon>
        <taxon>Pseudomonadati</taxon>
        <taxon>Pseudomonadota</taxon>
        <taxon>Gammaproteobacteria</taxon>
        <taxon>Enterobacterales</taxon>
        <taxon>Enterobacteriaceae</taxon>
        <taxon>Klebsiella/Raoultella group</taxon>
        <taxon>Klebsiella</taxon>
        <taxon>Klebsiella pneumoniae complex</taxon>
    </lineage>
</organism>
<gene>
    <name evidence="3" type="ORF">NCTC5050_04954</name>
</gene>
<keyword evidence="4" id="KW-1185">Reference proteome</keyword>
<evidence type="ECO:0000313" key="3">
    <source>
        <dbReference type="EMBL" id="STV40112.1"/>
    </source>
</evidence>
<dbReference type="EMBL" id="UGLZ01000005">
    <property type="protein sequence ID" value="STV40112.1"/>
    <property type="molecule type" value="Genomic_DNA"/>
</dbReference>
<dbReference type="InterPro" id="IPR032877">
    <property type="entry name" value="Transposase_HTH"/>
</dbReference>
<name>A0A378BHX0_KLEPO</name>
<proteinExistence type="predicted"/>
<dbReference type="Pfam" id="PF13542">
    <property type="entry name" value="HTH_Tnp_ISL3"/>
    <property type="match status" value="1"/>
</dbReference>
<dbReference type="Pfam" id="PF01610">
    <property type="entry name" value="DDE_Tnp_ISL3"/>
    <property type="match status" value="1"/>
</dbReference>
<protein>
    <submittedName>
        <fullName evidence="3">Transposase, ISL3 family</fullName>
    </submittedName>
</protein>
<accession>A0A378BHX0</accession>
<dbReference type="Proteomes" id="UP000255382">
    <property type="component" value="Unassembled WGS sequence"/>
</dbReference>
<dbReference type="InterPro" id="IPR002560">
    <property type="entry name" value="Transposase_DDE"/>
</dbReference>
<evidence type="ECO:0000313" key="4">
    <source>
        <dbReference type="Proteomes" id="UP000255382"/>
    </source>
</evidence>
<feature type="domain" description="Transposase IS204/IS1001/IS1096/IS1165 DDE" evidence="1">
    <location>
        <begin position="76"/>
        <end position="293"/>
    </location>
</feature>
<dbReference type="NCBIfam" id="NF033550">
    <property type="entry name" value="transpos_ISL3"/>
    <property type="match status" value="1"/>
</dbReference>